<organism evidence="1 2">
    <name type="scientific">Flavobacterium hiemivividum</name>
    <dbReference type="NCBI Taxonomy" id="2541734"/>
    <lineage>
        <taxon>Bacteria</taxon>
        <taxon>Pseudomonadati</taxon>
        <taxon>Bacteroidota</taxon>
        <taxon>Flavobacteriia</taxon>
        <taxon>Flavobacteriales</taxon>
        <taxon>Flavobacteriaceae</taxon>
        <taxon>Flavobacterium</taxon>
    </lineage>
</organism>
<sequence>MKINFRKYKIKGKFFSKSIDQAEVRIFNDRFEIRLSPFVLNSGVYYIQTVVEKTKVYTEYRVIKRDFSDESELNFNLINSGNYFSLFLDNNREKMSVVKDNQEGFILKSPVLKRY</sequence>
<protein>
    <submittedName>
        <fullName evidence="1">Uncharacterized protein</fullName>
    </submittedName>
</protein>
<accession>A0A4R5CY37</accession>
<name>A0A4R5CY37_9FLAO</name>
<evidence type="ECO:0000313" key="2">
    <source>
        <dbReference type="Proteomes" id="UP000294597"/>
    </source>
</evidence>
<dbReference type="AlphaFoldDB" id="A0A4R5CY37"/>
<evidence type="ECO:0000313" key="1">
    <source>
        <dbReference type="EMBL" id="TDE02865.1"/>
    </source>
</evidence>
<dbReference type="EMBL" id="SMFO01000009">
    <property type="protein sequence ID" value="TDE02865.1"/>
    <property type="molecule type" value="Genomic_DNA"/>
</dbReference>
<gene>
    <name evidence="1" type="ORF">E0F98_11825</name>
</gene>
<proteinExistence type="predicted"/>
<dbReference type="Proteomes" id="UP000294597">
    <property type="component" value="Unassembled WGS sequence"/>
</dbReference>
<reference evidence="1 2" key="1">
    <citation type="submission" date="2019-03" db="EMBL/GenBank/DDBJ databases">
        <title>Flavobacterium TSA-D2 sp. nov., isolated from arctic soil.</title>
        <authorList>
            <person name="Chaudhary D.K."/>
        </authorList>
    </citation>
    <scope>NUCLEOTIDE SEQUENCE [LARGE SCALE GENOMIC DNA]</scope>
    <source>
        <strain evidence="1 2">TSA-D2</strain>
    </source>
</reference>
<dbReference type="RefSeq" id="WP_132111706.1">
    <property type="nucleotide sequence ID" value="NZ_SMFO01000009.1"/>
</dbReference>
<comment type="caution">
    <text evidence="1">The sequence shown here is derived from an EMBL/GenBank/DDBJ whole genome shotgun (WGS) entry which is preliminary data.</text>
</comment>
<keyword evidence="2" id="KW-1185">Reference proteome</keyword>